<dbReference type="SMART" id="SM00955">
    <property type="entry name" value="RNB"/>
    <property type="match status" value="1"/>
</dbReference>
<evidence type="ECO:0000256" key="1">
    <source>
        <dbReference type="ARBA" id="ARBA00022722"/>
    </source>
</evidence>
<dbReference type="InterPro" id="IPR040476">
    <property type="entry name" value="CSD2"/>
</dbReference>
<dbReference type="EMBL" id="UINC01082027">
    <property type="protein sequence ID" value="SVC26424.1"/>
    <property type="molecule type" value="Genomic_DNA"/>
</dbReference>
<dbReference type="GO" id="GO:0006402">
    <property type="term" value="P:mRNA catabolic process"/>
    <property type="evidence" value="ECO:0007669"/>
    <property type="project" value="TreeGrafter"/>
</dbReference>
<dbReference type="GO" id="GO:0004527">
    <property type="term" value="F:exonuclease activity"/>
    <property type="evidence" value="ECO:0007669"/>
    <property type="project" value="UniProtKB-KW"/>
</dbReference>
<accession>A0A382KNK1</accession>
<dbReference type="Pfam" id="PF00773">
    <property type="entry name" value="RNB"/>
    <property type="match status" value="1"/>
</dbReference>
<dbReference type="GO" id="GO:0003723">
    <property type="term" value="F:RNA binding"/>
    <property type="evidence" value="ECO:0007669"/>
    <property type="project" value="InterPro"/>
</dbReference>
<evidence type="ECO:0000256" key="2">
    <source>
        <dbReference type="ARBA" id="ARBA00022801"/>
    </source>
</evidence>
<feature type="non-terminal residue" evidence="5">
    <location>
        <position position="1"/>
    </location>
</feature>
<dbReference type="InterPro" id="IPR001900">
    <property type="entry name" value="RNase_II/R"/>
</dbReference>
<dbReference type="InterPro" id="IPR012340">
    <property type="entry name" value="NA-bd_OB-fold"/>
</dbReference>
<dbReference type="Pfam" id="PF17876">
    <property type="entry name" value="CSD2"/>
    <property type="match status" value="1"/>
</dbReference>
<dbReference type="GO" id="GO:0004540">
    <property type="term" value="F:RNA nuclease activity"/>
    <property type="evidence" value="ECO:0007669"/>
    <property type="project" value="InterPro"/>
</dbReference>
<organism evidence="5">
    <name type="scientific">marine metagenome</name>
    <dbReference type="NCBI Taxonomy" id="408172"/>
    <lineage>
        <taxon>unclassified sequences</taxon>
        <taxon>metagenomes</taxon>
        <taxon>ecological metagenomes</taxon>
    </lineage>
</organism>
<dbReference type="InterPro" id="IPR050180">
    <property type="entry name" value="RNR_Ribonuclease"/>
</dbReference>
<evidence type="ECO:0000256" key="3">
    <source>
        <dbReference type="ARBA" id="ARBA00022839"/>
    </source>
</evidence>
<dbReference type="GO" id="GO:0005829">
    <property type="term" value="C:cytosol"/>
    <property type="evidence" value="ECO:0007669"/>
    <property type="project" value="TreeGrafter"/>
</dbReference>
<feature type="domain" description="RNB" evidence="4">
    <location>
        <begin position="116"/>
        <end position="414"/>
    </location>
</feature>
<gene>
    <name evidence="5" type="ORF">METZ01_LOCUS279278</name>
</gene>
<name>A0A382KNK1_9ZZZZ</name>
<dbReference type="AlphaFoldDB" id="A0A382KNK1"/>
<reference evidence="5" key="1">
    <citation type="submission" date="2018-05" db="EMBL/GenBank/DDBJ databases">
        <authorList>
            <person name="Lanie J.A."/>
            <person name="Ng W.-L."/>
            <person name="Kazmierczak K.M."/>
            <person name="Andrzejewski T.M."/>
            <person name="Davidsen T.M."/>
            <person name="Wayne K.J."/>
            <person name="Tettelin H."/>
            <person name="Glass J.I."/>
            <person name="Rusch D."/>
            <person name="Podicherti R."/>
            <person name="Tsui H.-C.T."/>
            <person name="Winkler M.E."/>
        </authorList>
    </citation>
    <scope>NUCLEOTIDE SEQUENCE</scope>
</reference>
<keyword evidence="1" id="KW-0540">Nuclease</keyword>
<dbReference type="PANTHER" id="PTHR23355">
    <property type="entry name" value="RIBONUCLEASE"/>
    <property type="match status" value="1"/>
</dbReference>
<evidence type="ECO:0000313" key="5">
    <source>
        <dbReference type="EMBL" id="SVC26424.1"/>
    </source>
</evidence>
<protein>
    <recommendedName>
        <fullName evidence="4">RNB domain-containing protein</fullName>
    </recommendedName>
</protein>
<feature type="non-terminal residue" evidence="5">
    <location>
        <position position="414"/>
    </location>
</feature>
<keyword evidence="2" id="KW-0378">Hydrolase</keyword>
<evidence type="ECO:0000259" key="4">
    <source>
        <dbReference type="SMART" id="SM00955"/>
    </source>
</evidence>
<proteinExistence type="predicted"/>
<keyword evidence="3" id="KW-0269">Exonuclease</keyword>
<dbReference type="PANTHER" id="PTHR23355:SF9">
    <property type="entry name" value="DIS3-LIKE EXONUCLEASE 2"/>
    <property type="match status" value="1"/>
</dbReference>
<sequence length="414" mass="46947">ARTQVVGTLEKSRQLWYVVPSDPRITHDIYLPKLGQAAKPKARRGDRVVVEITEWPSRHNAPEGKLLEVIGSPSAPGVDVESVIRQYELPTRFPGKVKAEARRLGAKVTEADRKGRRDCRKHCVVTIDPVDARDFDDAISLERIEGRRWRLWVHIADVSHYVTPKSALDKEARQRGNSTYLIDRVIPMLPEELSNELCSLKPGVDRLARSVEFVLSGNGRVEQAKFHSTVICSKRRFSYEEAMAILSREPAGDIERMLHDAHRLAQKLRQARFRAGALDLDVPEHKVLLDAKGRLSEVRRVENDVSHQLIEEFMLLANEAVAKEIKRRRVKAIHRVHDKPDTEKLDDLRARAALMGLRAGNLADQKQAGKFLAGLKGHLLADVFRIGYLRCMKRACYSTEPIGHYGLAKDDYVH</sequence>
<dbReference type="SUPFAM" id="SSF50249">
    <property type="entry name" value="Nucleic acid-binding proteins"/>
    <property type="match status" value="1"/>
</dbReference>